<reference evidence="2 3" key="1">
    <citation type="journal article" date="2008" name="Int. J. Syst. Evol. Microbiol.">
        <title>Bizionia argentinensis sp. nov., isolated from surface marine water in Antarctica.</title>
        <authorList>
            <person name="Bercovich A."/>
            <person name="Vazquez S.C."/>
            <person name="Yankilevich P."/>
            <person name="Coria S.H."/>
            <person name="Foti M."/>
            <person name="Hernandez E."/>
            <person name="Vidal A."/>
            <person name="Ruberto L."/>
            <person name="Melo C."/>
            <person name="Marenssi S."/>
            <person name="Criscuolo M."/>
            <person name="Memoli M."/>
            <person name="Arguelles M."/>
            <person name="Mac Cormack W.P."/>
        </authorList>
    </citation>
    <scope>NUCLEOTIDE SEQUENCE [LARGE SCALE GENOMIC DNA]</scope>
    <source>
        <strain evidence="2 3">JUB59</strain>
    </source>
</reference>
<name>G2EER1_9FLAO</name>
<dbReference type="AlphaFoldDB" id="G2EER1"/>
<comment type="caution">
    <text evidence="2">The sequence shown here is derived from an EMBL/GenBank/DDBJ whole genome shotgun (WGS) entry which is preliminary data.</text>
</comment>
<accession>G2EER1</accession>
<dbReference type="RefSeq" id="WP_123766915.1">
    <property type="nucleotide sequence ID" value="NZ_AFXZ01000036.1"/>
</dbReference>
<keyword evidence="3" id="KW-1185">Reference proteome</keyword>
<evidence type="ECO:0000256" key="1">
    <source>
        <dbReference type="SAM" id="Phobius"/>
    </source>
</evidence>
<dbReference type="STRING" id="1046627.BZARG_1625"/>
<dbReference type="Proteomes" id="UP000003730">
    <property type="component" value="Unassembled WGS sequence"/>
</dbReference>
<proteinExistence type="predicted"/>
<feature type="transmembrane region" description="Helical" evidence="1">
    <location>
        <begin position="38"/>
        <end position="55"/>
    </location>
</feature>
<protein>
    <submittedName>
        <fullName evidence="2">Uncharacterized protein</fullName>
    </submittedName>
</protein>
<dbReference type="EMBL" id="AFXZ01000036">
    <property type="protein sequence ID" value="EGV43000.2"/>
    <property type="molecule type" value="Genomic_DNA"/>
</dbReference>
<evidence type="ECO:0000313" key="3">
    <source>
        <dbReference type="Proteomes" id="UP000003730"/>
    </source>
</evidence>
<dbReference type="OrthoDB" id="1452530at2"/>
<keyword evidence="1" id="KW-0472">Membrane</keyword>
<evidence type="ECO:0000313" key="2">
    <source>
        <dbReference type="EMBL" id="EGV43000.2"/>
    </source>
</evidence>
<gene>
    <name evidence="2" type="ORF">BZARG_1625</name>
</gene>
<keyword evidence="1" id="KW-1133">Transmembrane helix</keyword>
<feature type="transmembrane region" description="Helical" evidence="1">
    <location>
        <begin position="309"/>
        <end position="332"/>
    </location>
</feature>
<keyword evidence="1" id="KW-0812">Transmembrane</keyword>
<dbReference type="eggNOG" id="ENOG502Z8F0">
    <property type="taxonomic scope" value="Bacteria"/>
</dbReference>
<sequence>MFKLIGNAFDRFFRFIANIFKGIFLAFVWLIFFLKKHLIKLAIAGIVGIILGVILDKTSDPVYKSYITVKQNFDIGENLYNAINYYNDLVKQEDLKTLKKVFHMPEDSLASIRNFEIKSVTNEKQKIKRYDDYLQTLDTSVASTVTYEFFLKNDKDYSHDYQQIAITAKGRNSFNAVFSNIIENINTNSYLKREQEKDIKELKEQALAISNSMIKSDTLLSVYQKAIIKSAENNNEFQGKITIENKDYRNSTKEFELYSKDLELKEKLVEIEREIADKKFVIEITSSNQDSGSVDNRKQLFGWYFNGKVFYAFVLLGLTFLVLIGLEFFRFIGRFKDKAA</sequence>
<organism evidence="2 3">
    <name type="scientific">Bizionia argentinensis JUB59</name>
    <dbReference type="NCBI Taxonomy" id="1046627"/>
    <lineage>
        <taxon>Bacteria</taxon>
        <taxon>Pseudomonadati</taxon>
        <taxon>Bacteroidota</taxon>
        <taxon>Flavobacteriia</taxon>
        <taxon>Flavobacteriales</taxon>
        <taxon>Flavobacteriaceae</taxon>
        <taxon>Bizionia</taxon>
    </lineage>
</organism>
<feature type="transmembrane region" description="Helical" evidence="1">
    <location>
        <begin position="12"/>
        <end position="32"/>
    </location>
</feature>